<dbReference type="InterPro" id="IPR001296">
    <property type="entry name" value="Glyco_trans_1"/>
</dbReference>
<dbReference type="PANTHER" id="PTHR46401">
    <property type="entry name" value="GLYCOSYLTRANSFERASE WBBK-RELATED"/>
    <property type="match status" value="1"/>
</dbReference>
<dbReference type="Gene3D" id="3.40.50.2000">
    <property type="entry name" value="Glycogen Phosphorylase B"/>
    <property type="match status" value="2"/>
</dbReference>
<name>A0A0G1DHA5_9BACT</name>
<evidence type="ECO:0000313" key="5">
    <source>
        <dbReference type="Proteomes" id="UP000034090"/>
    </source>
</evidence>
<dbReference type="STRING" id="1618578.UV74_C0013G0362"/>
<reference evidence="4 5" key="1">
    <citation type="journal article" date="2015" name="Nature">
        <title>rRNA introns, odd ribosomes, and small enigmatic genomes across a large radiation of phyla.</title>
        <authorList>
            <person name="Brown C.T."/>
            <person name="Hug L.A."/>
            <person name="Thomas B.C."/>
            <person name="Sharon I."/>
            <person name="Castelle C.J."/>
            <person name="Singh A."/>
            <person name="Wilkins M.J."/>
            <person name="Williams K.H."/>
            <person name="Banfield J.F."/>
        </authorList>
    </citation>
    <scope>NUCLEOTIDE SEQUENCE [LARGE SCALE GENOMIC DNA]</scope>
</reference>
<proteinExistence type="predicted"/>
<evidence type="ECO:0000259" key="3">
    <source>
        <dbReference type="Pfam" id="PF13439"/>
    </source>
</evidence>
<gene>
    <name evidence="4" type="ORF">UV74_C0013G0362</name>
</gene>
<dbReference type="Pfam" id="PF00534">
    <property type="entry name" value="Glycos_transf_1"/>
    <property type="match status" value="1"/>
</dbReference>
<comment type="caution">
    <text evidence="4">The sequence shown here is derived from an EMBL/GenBank/DDBJ whole genome shotgun (WGS) entry which is preliminary data.</text>
</comment>
<evidence type="ECO:0000259" key="2">
    <source>
        <dbReference type="Pfam" id="PF00534"/>
    </source>
</evidence>
<dbReference type="CDD" id="cd03809">
    <property type="entry name" value="GT4_MtfB-like"/>
    <property type="match status" value="1"/>
</dbReference>
<dbReference type="AlphaFoldDB" id="A0A0G1DHA5"/>
<keyword evidence="4" id="KW-0328">Glycosyltransferase</keyword>
<dbReference type="Pfam" id="PF13439">
    <property type="entry name" value="Glyco_transf_4"/>
    <property type="match status" value="1"/>
</dbReference>
<organism evidence="4 5">
    <name type="scientific">Candidatus Woesebacteria bacterium GW2011_GWB1_43_14</name>
    <dbReference type="NCBI Taxonomy" id="1618578"/>
    <lineage>
        <taxon>Bacteria</taxon>
        <taxon>Candidatus Woeseibacteriota</taxon>
    </lineage>
</organism>
<evidence type="ECO:0000256" key="1">
    <source>
        <dbReference type="ARBA" id="ARBA00022679"/>
    </source>
</evidence>
<dbReference type="PANTHER" id="PTHR46401:SF2">
    <property type="entry name" value="GLYCOSYLTRANSFERASE WBBK-RELATED"/>
    <property type="match status" value="1"/>
</dbReference>
<dbReference type="EMBL" id="LCFQ01000013">
    <property type="protein sequence ID" value="KKS97240.1"/>
    <property type="molecule type" value="Genomic_DNA"/>
</dbReference>
<protein>
    <submittedName>
        <fullName evidence="4">Mannosyltransferase B-like protein</fullName>
    </submittedName>
</protein>
<dbReference type="Proteomes" id="UP000034090">
    <property type="component" value="Unassembled WGS sequence"/>
</dbReference>
<dbReference type="SUPFAM" id="SSF53756">
    <property type="entry name" value="UDP-Glycosyltransferase/glycogen phosphorylase"/>
    <property type="match status" value="1"/>
</dbReference>
<dbReference type="GO" id="GO:0016757">
    <property type="term" value="F:glycosyltransferase activity"/>
    <property type="evidence" value="ECO:0007669"/>
    <property type="project" value="UniProtKB-KW"/>
</dbReference>
<accession>A0A0G1DHA5</accession>
<keyword evidence="1 4" id="KW-0808">Transferase</keyword>
<sequence>MRVAVDIAPLYGGHAARGMGVYTKNLLDSLQRISSDFRVEVEGFQFSKDKGRIKKYDLVHYPYFDLFYLSLPFVKYTKTVVTVPDVIPLLYPNRYPPGTRGKIKHFLQKKSLNECEAVITLSETSKKDIVRYLGVPEDRVYPIHLAPGFNFAKQDRQALRMVRSKYKLPQHYVLYVGDVNYNKNLLQLIKAVKRTNMAIIIVGKQASINEFDRDHIENLSLKILQDRYRKDKNVIRLGYLEGSEFMSIWQMATVYCQPSLYEGFGLPILEAFQVGLPVVASKIQTHIEIAGDAAVYFDPKNSKDLEEKLRLITNNKVQDKNDVNKGKKCLAKYSWLKTARQTMAIYQKVVNNEKE</sequence>
<evidence type="ECO:0000313" key="4">
    <source>
        <dbReference type="EMBL" id="KKS97240.1"/>
    </source>
</evidence>
<feature type="domain" description="Glycosyl transferase family 1" evidence="2">
    <location>
        <begin position="169"/>
        <end position="321"/>
    </location>
</feature>
<feature type="domain" description="Glycosyltransferase subfamily 4-like N-terminal" evidence="3">
    <location>
        <begin position="53"/>
        <end position="144"/>
    </location>
</feature>
<dbReference type="InterPro" id="IPR028098">
    <property type="entry name" value="Glyco_trans_4-like_N"/>
</dbReference>